<evidence type="ECO:0000313" key="3">
    <source>
        <dbReference type="Proteomes" id="UP000673975"/>
    </source>
</evidence>
<dbReference type="AlphaFoldDB" id="A0A8J7RMW1"/>
<dbReference type="InterPro" id="IPR011856">
    <property type="entry name" value="tRNA_endonuc-like_dom_sf"/>
</dbReference>
<feature type="domain" description="DUF4268" evidence="1">
    <location>
        <begin position="174"/>
        <end position="307"/>
    </location>
</feature>
<reference evidence="2" key="1">
    <citation type="submission" date="2021-02" db="EMBL/GenBank/DDBJ databases">
        <title>Natronogracilivirga saccharolytica gen. nov. sp. nov. a new anaerobic, haloalkiliphilic carbohydrate-fermenting bacterium from soda lake and proposing of Cyclonatronumiaceae fam. nov. in the phylum Balneolaeota.</title>
        <authorList>
            <person name="Zhilina T.N."/>
            <person name="Sorokin D.Y."/>
            <person name="Zavarzina D.G."/>
            <person name="Toshchakov S.V."/>
            <person name="Kublanov I.V."/>
        </authorList>
    </citation>
    <scope>NUCLEOTIDE SEQUENCE</scope>
    <source>
        <strain evidence="2">Z-1702</strain>
    </source>
</reference>
<comment type="caution">
    <text evidence="2">The sequence shown here is derived from an EMBL/GenBank/DDBJ whole genome shotgun (WGS) entry which is preliminary data.</text>
</comment>
<evidence type="ECO:0000313" key="2">
    <source>
        <dbReference type="EMBL" id="MBP3192963.1"/>
    </source>
</evidence>
<dbReference type="EMBL" id="JAFIDN010000007">
    <property type="protein sequence ID" value="MBP3192963.1"/>
    <property type="molecule type" value="Genomic_DNA"/>
</dbReference>
<evidence type="ECO:0000259" key="1">
    <source>
        <dbReference type="Pfam" id="PF14088"/>
    </source>
</evidence>
<dbReference type="Gene3D" id="3.40.1350.10">
    <property type="match status" value="1"/>
</dbReference>
<keyword evidence="3" id="KW-1185">Reference proteome</keyword>
<accession>A0A8J7RMW1</accession>
<dbReference type="GO" id="GO:0003676">
    <property type="term" value="F:nucleic acid binding"/>
    <property type="evidence" value="ECO:0007669"/>
    <property type="project" value="InterPro"/>
</dbReference>
<dbReference type="Proteomes" id="UP000673975">
    <property type="component" value="Unassembled WGS sequence"/>
</dbReference>
<dbReference type="Pfam" id="PF14088">
    <property type="entry name" value="DUF4268"/>
    <property type="match status" value="1"/>
</dbReference>
<dbReference type="InterPro" id="IPR025364">
    <property type="entry name" value="DUF4268"/>
</dbReference>
<sequence>MKLGKFEKLDLRAYWKKEDSDFTPWLAKEENILLLGETIGIDLEVKKQEDNVGPYRADITCIDTTNNHLVLIENQLEKTDHIHLGQLITYASGLDAVTIIWIAQRFTEEHRAALDWLNRITEDSINFFGIEIELYRINDSLPAPMFNMISKPNNWAKSLRKSVSSENLSETKLLQQEYWQGLITFLEDNKSFVKLHSAQPQHWINAAIGRSNFFLSASVNSKEHSISIALNITSDDAEQNYERLYELGYEKSLKNISPDLLWDKMEGRKMSCVLFKTSGNFTIRNDWPNQHAWFKDNLEKFTKFFRPLVKKV</sequence>
<organism evidence="2 3">
    <name type="scientific">Natronogracilivirga saccharolytica</name>
    <dbReference type="NCBI Taxonomy" id="2812953"/>
    <lineage>
        <taxon>Bacteria</taxon>
        <taxon>Pseudomonadati</taxon>
        <taxon>Balneolota</taxon>
        <taxon>Balneolia</taxon>
        <taxon>Balneolales</taxon>
        <taxon>Cyclonatronaceae</taxon>
        <taxon>Natronogracilivirga</taxon>
    </lineage>
</organism>
<dbReference type="RefSeq" id="WP_210512154.1">
    <property type="nucleotide sequence ID" value="NZ_JAFIDN010000007.1"/>
</dbReference>
<proteinExistence type="predicted"/>
<gene>
    <name evidence="2" type="ORF">NATSA_09845</name>
</gene>
<name>A0A8J7RMW1_9BACT</name>
<protein>
    <submittedName>
        <fullName evidence="2">DUF4268 domain-containing protein</fullName>
    </submittedName>
</protein>